<evidence type="ECO:0000256" key="5">
    <source>
        <dbReference type="ARBA" id="ARBA00023136"/>
    </source>
</evidence>
<dbReference type="KEGG" id="mcos:GM418_21770"/>
<dbReference type="InterPro" id="IPR005899">
    <property type="entry name" value="Na_pump_deCOase"/>
</dbReference>
<protein>
    <submittedName>
        <fullName evidence="7">Oxaloacetate decarboxylase</fullName>
    </submittedName>
</protein>
<evidence type="ECO:0000256" key="6">
    <source>
        <dbReference type="SAM" id="Phobius"/>
    </source>
</evidence>
<accession>A0A6I6KD22</accession>
<keyword evidence="2" id="KW-1003">Cell membrane</keyword>
<evidence type="ECO:0000313" key="8">
    <source>
        <dbReference type="Proteomes" id="UP000428260"/>
    </source>
</evidence>
<dbReference type="EMBL" id="CP046401">
    <property type="protein sequence ID" value="QGY48184.1"/>
    <property type="molecule type" value="Genomic_DNA"/>
</dbReference>
<dbReference type="GO" id="GO:0005886">
    <property type="term" value="C:plasma membrane"/>
    <property type="evidence" value="ECO:0007669"/>
    <property type="project" value="UniProtKB-SubCell"/>
</dbReference>
<sequence>MAVGMVTVFVILWLVVIIGNVIIRITNKYFPGVETVKTQRTQPSERSSSGKIAAIVAAVDIITNGNGHVAKITKV</sequence>
<organism evidence="7 8">
    <name type="scientific">Maribellus comscasis</name>
    <dbReference type="NCBI Taxonomy" id="2681766"/>
    <lineage>
        <taxon>Bacteria</taxon>
        <taxon>Pseudomonadati</taxon>
        <taxon>Bacteroidota</taxon>
        <taxon>Bacteroidia</taxon>
        <taxon>Marinilabiliales</taxon>
        <taxon>Prolixibacteraceae</taxon>
        <taxon>Maribellus</taxon>
    </lineage>
</organism>
<dbReference type="Proteomes" id="UP000428260">
    <property type="component" value="Chromosome"/>
</dbReference>
<comment type="subcellular location">
    <subcellularLocation>
        <location evidence="1">Cell membrane</location>
    </subcellularLocation>
</comment>
<dbReference type="GO" id="GO:0036376">
    <property type="term" value="P:sodium ion export across plasma membrane"/>
    <property type="evidence" value="ECO:0007669"/>
    <property type="project" value="InterPro"/>
</dbReference>
<dbReference type="AlphaFoldDB" id="A0A6I6KD22"/>
<feature type="transmembrane region" description="Helical" evidence="6">
    <location>
        <begin position="6"/>
        <end position="23"/>
    </location>
</feature>
<keyword evidence="4 6" id="KW-1133">Transmembrane helix</keyword>
<evidence type="ECO:0000256" key="2">
    <source>
        <dbReference type="ARBA" id="ARBA00022475"/>
    </source>
</evidence>
<keyword evidence="5 6" id="KW-0472">Membrane</keyword>
<dbReference type="GO" id="GO:0015081">
    <property type="term" value="F:sodium ion transmembrane transporter activity"/>
    <property type="evidence" value="ECO:0007669"/>
    <property type="project" value="InterPro"/>
</dbReference>
<proteinExistence type="predicted"/>
<name>A0A6I6KD22_9BACT</name>
<evidence type="ECO:0000256" key="4">
    <source>
        <dbReference type="ARBA" id="ARBA00022989"/>
    </source>
</evidence>
<evidence type="ECO:0000256" key="1">
    <source>
        <dbReference type="ARBA" id="ARBA00004236"/>
    </source>
</evidence>
<keyword evidence="3 6" id="KW-0812">Transmembrane</keyword>
<gene>
    <name evidence="7" type="ORF">GM418_21770</name>
</gene>
<evidence type="ECO:0000313" key="7">
    <source>
        <dbReference type="EMBL" id="QGY48184.1"/>
    </source>
</evidence>
<keyword evidence="8" id="KW-1185">Reference proteome</keyword>
<reference evidence="7 8" key="1">
    <citation type="submission" date="2019-11" db="EMBL/GenBank/DDBJ databases">
        <authorList>
            <person name="Zheng R.K."/>
            <person name="Sun C.M."/>
        </authorList>
    </citation>
    <scope>NUCLEOTIDE SEQUENCE [LARGE SCALE GENOMIC DNA]</scope>
    <source>
        <strain evidence="7 8">WC007</strain>
    </source>
</reference>
<dbReference type="Pfam" id="PF04277">
    <property type="entry name" value="OAD_gamma"/>
    <property type="match status" value="1"/>
</dbReference>
<evidence type="ECO:0000256" key="3">
    <source>
        <dbReference type="ARBA" id="ARBA00022692"/>
    </source>
</evidence>